<comment type="caution">
    <text evidence="2">The sequence shown here is derived from an EMBL/GenBank/DDBJ whole genome shotgun (WGS) entry which is preliminary data.</text>
</comment>
<dbReference type="Proteomes" id="UP000739538">
    <property type="component" value="Unassembled WGS sequence"/>
</dbReference>
<dbReference type="Pfam" id="PF01933">
    <property type="entry name" value="CofD"/>
    <property type="match status" value="2"/>
</dbReference>
<feature type="compositionally biased region" description="Low complexity" evidence="1">
    <location>
        <begin position="249"/>
        <end position="260"/>
    </location>
</feature>
<dbReference type="AlphaFoldDB" id="A0A956NKQ2"/>
<dbReference type="InterPro" id="IPR038136">
    <property type="entry name" value="CofD-like_dom_sf"/>
</dbReference>
<dbReference type="PANTHER" id="PTHR31240">
    <property type="entry name" value="MATERNAL EFFECT EMBRYO ARREST 18"/>
    <property type="match status" value="1"/>
</dbReference>
<protein>
    <submittedName>
        <fullName evidence="2">YvcK family protein</fullName>
    </submittedName>
</protein>
<dbReference type="PANTHER" id="PTHR31240:SF0">
    <property type="entry name" value="MATERNAL EFFECT EMBRYO ARREST 18"/>
    <property type="match status" value="1"/>
</dbReference>
<organism evidence="2 3">
    <name type="scientific">Eiseniibacteriota bacterium</name>
    <dbReference type="NCBI Taxonomy" id="2212470"/>
    <lineage>
        <taxon>Bacteria</taxon>
        <taxon>Candidatus Eiseniibacteriota</taxon>
    </lineage>
</organism>
<evidence type="ECO:0000313" key="3">
    <source>
        <dbReference type="Proteomes" id="UP000739538"/>
    </source>
</evidence>
<evidence type="ECO:0000256" key="1">
    <source>
        <dbReference type="SAM" id="MobiDB-lite"/>
    </source>
</evidence>
<dbReference type="EMBL" id="JAGQHS010000232">
    <property type="protein sequence ID" value="MCA9758925.1"/>
    <property type="molecule type" value="Genomic_DNA"/>
</dbReference>
<dbReference type="Gene3D" id="3.40.50.10680">
    <property type="entry name" value="CofD-like domains"/>
    <property type="match status" value="1"/>
</dbReference>
<name>A0A956NKQ2_UNCEI</name>
<dbReference type="SUPFAM" id="SSF142338">
    <property type="entry name" value="CofD-like"/>
    <property type="match status" value="2"/>
</dbReference>
<dbReference type="GO" id="GO:0043743">
    <property type="term" value="F:LPPG:FO 2-phospho-L-lactate transferase activity"/>
    <property type="evidence" value="ECO:0007669"/>
    <property type="project" value="InterPro"/>
</dbReference>
<gene>
    <name evidence="2" type="ORF">KDA27_24230</name>
</gene>
<dbReference type="InterPro" id="IPR002882">
    <property type="entry name" value="CofD"/>
</dbReference>
<feature type="region of interest" description="Disordered" evidence="1">
    <location>
        <begin position="249"/>
        <end position="274"/>
    </location>
</feature>
<accession>A0A956NKQ2</accession>
<evidence type="ECO:0000313" key="2">
    <source>
        <dbReference type="EMBL" id="MCA9758925.1"/>
    </source>
</evidence>
<sequence>MRVTRRAEIPDRFRVERCLRLPEFGPRLLFFSGGSALRKTSRTLKRYTHNSTHVITAFDSGGSSAELRRIFRMPSIGDLRNRLLALADESVQGNPEIYRLFSHRLPFDEAPRELESRFRALVDGTDPLVSELPPAMARLVRTHLRAFAERASDTRFDLRGASIGNLVLAAGYLENDRHLDSVLFLFSKLVGVLGNVVPVTEEDAHLAATLSDHSQVVGQHMFRRLTQRIETVSLVSTDAAASPGLVATAGGAPGSAPEAARSTDLDSAGTSSDGRTVWASDVAANPKAIDAIGEADLICYPMGSFFSSIVANVLPSGIREAIAASQAPKVYVPNTGLDPEQGGRSAAECLHVLLELTGSADRGPGVDFVLLDKSDAAYATDPERKKIEATGVRLIELDLASSDAAAPIGPERLVEALVSLA</sequence>
<proteinExistence type="predicted"/>
<reference evidence="2" key="2">
    <citation type="journal article" date="2021" name="Microbiome">
        <title>Successional dynamics and alternative stable states in a saline activated sludge microbial community over 9 years.</title>
        <authorList>
            <person name="Wang Y."/>
            <person name="Ye J."/>
            <person name="Ju F."/>
            <person name="Liu L."/>
            <person name="Boyd J.A."/>
            <person name="Deng Y."/>
            <person name="Parks D.H."/>
            <person name="Jiang X."/>
            <person name="Yin X."/>
            <person name="Woodcroft B.J."/>
            <person name="Tyson G.W."/>
            <person name="Hugenholtz P."/>
            <person name="Polz M.F."/>
            <person name="Zhang T."/>
        </authorList>
    </citation>
    <scope>NUCLEOTIDE SEQUENCE</scope>
    <source>
        <strain evidence="2">HKST-UBA02</strain>
    </source>
</reference>
<reference evidence="2" key="1">
    <citation type="submission" date="2020-04" db="EMBL/GenBank/DDBJ databases">
        <authorList>
            <person name="Zhang T."/>
        </authorList>
    </citation>
    <scope>NUCLEOTIDE SEQUENCE</scope>
    <source>
        <strain evidence="2">HKST-UBA02</strain>
    </source>
</reference>
<dbReference type="CDD" id="cd07187">
    <property type="entry name" value="YvcK_like"/>
    <property type="match status" value="1"/>
</dbReference>